<reference evidence="1 2" key="1">
    <citation type="submission" date="2015-04" db="EMBL/GenBank/DDBJ databases">
        <title>The draft genome sequence of Roseovarius indicus B108T.</title>
        <authorList>
            <person name="Li G."/>
            <person name="Lai Q."/>
            <person name="Shao Z."/>
            <person name="Yan P."/>
        </authorList>
    </citation>
    <scope>NUCLEOTIDE SEQUENCE [LARGE SCALE GENOMIC DNA]</scope>
    <source>
        <strain evidence="1 2">B108</strain>
    </source>
</reference>
<accession>A0A0T5P2T9</accession>
<keyword evidence="2" id="KW-1185">Reference proteome</keyword>
<dbReference type="STRING" id="540747.SAMN04488031_11537"/>
<sequence length="82" mass="9264">MAMEAGAVIWMRMMGMAGLWSVRPSENARMVTEKQKAFTEAGTRLMLGTMKGQTTLSHALRPIRRTTKSNVTRLTRRGPKRK</sequence>
<organism evidence="1 2">
    <name type="scientific">Roseovarius indicus</name>
    <dbReference type="NCBI Taxonomy" id="540747"/>
    <lineage>
        <taxon>Bacteria</taxon>
        <taxon>Pseudomonadati</taxon>
        <taxon>Pseudomonadota</taxon>
        <taxon>Alphaproteobacteria</taxon>
        <taxon>Rhodobacterales</taxon>
        <taxon>Roseobacteraceae</taxon>
        <taxon>Roseovarius</taxon>
    </lineage>
</organism>
<dbReference type="AlphaFoldDB" id="A0A0T5P2T9"/>
<evidence type="ECO:0000313" key="1">
    <source>
        <dbReference type="EMBL" id="KRS15490.1"/>
    </source>
</evidence>
<dbReference type="Proteomes" id="UP000051401">
    <property type="component" value="Unassembled WGS sequence"/>
</dbReference>
<gene>
    <name evidence="1" type="ORF">XM52_23820</name>
</gene>
<protein>
    <recommendedName>
        <fullName evidence="3">Antifreeze protein</fullName>
    </recommendedName>
</protein>
<dbReference type="EMBL" id="LAXI01000022">
    <property type="protein sequence ID" value="KRS15490.1"/>
    <property type="molecule type" value="Genomic_DNA"/>
</dbReference>
<evidence type="ECO:0000313" key="2">
    <source>
        <dbReference type="Proteomes" id="UP000051401"/>
    </source>
</evidence>
<name>A0A0T5P2T9_9RHOB</name>
<dbReference type="PATRIC" id="fig|540747.5.peg.3120"/>
<evidence type="ECO:0008006" key="3">
    <source>
        <dbReference type="Google" id="ProtNLM"/>
    </source>
</evidence>
<comment type="caution">
    <text evidence="1">The sequence shown here is derived from an EMBL/GenBank/DDBJ whole genome shotgun (WGS) entry which is preliminary data.</text>
</comment>
<proteinExistence type="predicted"/>